<evidence type="ECO:0008006" key="3">
    <source>
        <dbReference type="Google" id="ProtNLM"/>
    </source>
</evidence>
<organism evidence="1 2">
    <name type="scientific">Mycobacteroides chelonae</name>
    <name type="common">Mycobacterium chelonae</name>
    <dbReference type="NCBI Taxonomy" id="1774"/>
    <lineage>
        <taxon>Bacteria</taxon>
        <taxon>Bacillati</taxon>
        <taxon>Actinomycetota</taxon>
        <taxon>Actinomycetes</taxon>
        <taxon>Mycobacteriales</taxon>
        <taxon>Mycobacteriaceae</taxon>
        <taxon>Mycobacteroides</taxon>
    </lineage>
</organism>
<proteinExistence type="predicted"/>
<dbReference type="AlphaFoldDB" id="A0AB73U074"/>
<accession>A0AB73U074</accession>
<dbReference type="Proteomes" id="UP000317728">
    <property type="component" value="Chromosome"/>
</dbReference>
<dbReference type="RefSeq" id="WP_131726945.1">
    <property type="nucleotide sequence ID" value="NZ_CP041150.1"/>
</dbReference>
<reference evidence="1 2" key="1">
    <citation type="submission" date="2019-06" db="EMBL/GenBank/DDBJ databases">
        <title>Whole geneome sequnce of Mycobacteroides chelonae M77 isolated from bovine milk from Meghalaya, India.</title>
        <authorList>
            <person name="Vise E."/>
            <person name="Das S."/>
            <person name="Garg A."/>
            <person name="Ghatak S."/>
            <person name="Shakuntala I."/>
            <person name="Milton A.A.P."/>
            <person name="Karam A."/>
            <person name="Sanjukta R."/>
            <person name="Puro K."/>
            <person name="Sen A."/>
        </authorList>
    </citation>
    <scope>NUCLEOTIDE SEQUENCE [LARGE SCALE GENOMIC DNA]</scope>
    <source>
        <strain evidence="1 2">M77</strain>
    </source>
</reference>
<protein>
    <recommendedName>
        <fullName evidence="3">Lipoprotein</fullName>
    </recommendedName>
</protein>
<sequence length="221" mass="23833">MENLLIRASRSIDHPLFSWHRQAIRSMLLGSICAVVLASCGNDSTTGGTPAKTTQVEPITTSSVASAPAADFPSIREVVPHYATDVRDLRRLAGLAEAVFAGTVSEQSGVIIRYGQANTQFKVNVLQALKGTPANTVTVEQEGGRDEKKNTTYIIKDDTPLKVGGTYLFAATYRENERVYSIIPVYGNTPLTDEQTSELQAGKTPQPVTEMRGAVAHQIPS</sequence>
<dbReference type="EMBL" id="CP041150">
    <property type="protein sequence ID" value="QDF70277.1"/>
    <property type="molecule type" value="Genomic_DNA"/>
</dbReference>
<evidence type="ECO:0000313" key="1">
    <source>
        <dbReference type="EMBL" id="QDF70277.1"/>
    </source>
</evidence>
<name>A0AB73U074_MYCCH</name>
<evidence type="ECO:0000313" key="2">
    <source>
        <dbReference type="Proteomes" id="UP000317728"/>
    </source>
</evidence>
<gene>
    <name evidence="1" type="ORF">FJK96_09045</name>
</gene>